<dbReference type="CDD" id="cd22363">
    <property type="entry name" value="tRNA-intron_lyase_C"/>
    <property type="match status" value="1"/>
</dbReference>
<comment type="similarity">
    <text evidence="1">Belongs to the tRNA-intron endonuclease family.</text>
</comment>
<feature type="region of interest" description="Disordered" evidence="5">
    <location>
        <begin position="1"/>
        <end position="167"/>
    </location>
</feature>
<organism evidence="7">
    <name type="scientific">Hymenolepis diminuta</name>
    <name type="common">Rat tapeworm</name>
    <dbReference type="NCBI Taxonomy" id="6216"/>
    <lineage>
        <taxon>Eukaryota</taxon>
        <taxon>Metazoa</taxon>
        <taxon>Spiralia</taxon>
        <taxon>Lophotrochozoa</taxon>
        <taxon>Platyhelminthes</taxon>
        <taxon>Cestoda</taxon>
        <taxon>Eucestoda</taxon>
        <taxon>Cyclophyllidea</taxon>
        <taxon>Hymenolepididae</taxon>
        <taxon>Hymenolepis</taxon>
    </lineage>
</organism>
<dbReference type="Pfam" id="PF01974">
    <property type="entry name" value="tRNA_int_endo"/>
    <property type="match status" value="1"/>
</dbReference>
<evidence type="ECO:0000256" key="5">
    <source>
        <dbReference type="SAM" id="MobiDB-lite"/>
    </source>
</evidence>
<name>A0A0R3SJ58_HYMDI</name>
<dbReference type="WBParaSite" id="HDID_0000497301-mRNA-1">
    <property type="protein sequence ID" value="HDID_0000497301-mRNA-1"/>
    <property type="gene ID" value="HDID_0000497301"/>
</dbReference>
<feature type="compositionally biased region" description="Basic and acidic residues" evidence="5">
    <location>
        <begin position="157"/>
        <end position="167"/>
    </location>
</feature>
<dbReference type="Gene3D" id="3.40.1350.10">
    <property type="match status" value="1"/>
</dbReference>
<proteinExistence type="inferred from homology"/>
<feature type="compositionally biased region" description="Low complexity" evidence="5">
    <location>
        <begin position="130"/>
        <end position="143"/>
    </location>
</feature>
<feature type="compositionally biased region" description="Polar residues" evidence="5">
    <location>
        <begin position="296"/>
        <end position="315"/>
    </location>
</feature>
<dbReference type="InterPro" id="IPR011856">
    <property type="entry name" value="tRNA_endonuc-like_dom_sf"/>
</dbReference>
<dbReference type="InterPro" id="IPR006676">
    <property type="entry name" value="tRNA_splic"/>
</dbReference>
<protein>
    <recommendedName>
        <fullName evidence="2">tRNA-intron lyase</fullName>
        <ecNumber evidence="2">4.6.1.16</ecNumber>
    </recommendedName>
</protein>
<evidence type="ECO:0000256" key="2">
    <source>
        <dbReference type="ARBA" id="ARBA00012573"/>
    </source>
</evidence>
<feature type="domain" description="tRNA intron endonuclease catalytic" evidence="6">
    <location>
        <begin position="479"/>
        <end position="557"/>
    </location>
</feature>
<evidence type="ECO:0000256" key="3">
    <source>
        <dbReference type="ARBA" id="ARBA00034031"/>
    </source>
</evidence>
<sequence>LKSKLSRSTANLSEIGHKMRSKRPSPDGGRCDQDSRDSAISSKSRGGGARRKISSIFSHFRHDRKSKDNPDGFQSCIDLRQLMPLDEPAMNETPPSRRRDNRPIVRHSENSLEPNAQYSGDTVKEEWGLPSTQPQPTSMTPAPNLKSNGNTTAYGLHPEEGPGKAKDDMTKRELIELTSVLEQRLLATRTELVRANMEQNHLSARVEELNSELTQTRLQLSTLRNRLLEDNLTQYLEVSITEGSPVRPPPRGEHLTTFQSPNASPPAATARSPENSFLSKARALATRSFGGGILSSATSQPNLSSTGINGQSSFSPPSPSRNGVIDYGSANRRSVKRKFAPENDYEENFMGRKKKSPSETKGRSDEIIQRYSIYPLVRRKSDSEESENLHVFTATLLSIDSSPAKVAVIEAKSDSQLKEIEILQRMGYYGYLPKNGGKCQSDKSSAELFLFDAESPIGHLWNILTASTNQNSVPPLAPFPIRYAAYVYYRSRGWIVRPSLNLGGVDFLLYAESPDLRHAAFAVIVVPSSTNRSICDFTAHLRVASSVAKKLIIAKVHLPENHQSETEPWNQIKHYSIEETLVSRPDIV</sequence>
<dbReference type="InterPro" id="IPR036167">
    <property type="entry name" value="tRNA_intron_Endo_cat-like_sf"/>
</dbReference>
<dbReference type="PANTHER" id="PTHR21227:SF0">
    <property type="entry name" value="TRNA-SPLICING ENDONUCLEASE SUBUNIT SEN2"/>
    <property type="match status" value="1"/>
</dbReference>
<evidence type="ECO:0000313" key="7">
    <source>
        <dbReference type="WBParaSite" id="HDID_0000497301-mRNA-1"/>
    </source>
</evidence>
<dbReference type="InterPro" id="IPR006677">
    <property type="entry name" value="tRNA_intron_Endonuc_cat-like"/>
</dbReference>
<dbReference type="AlphaFoldDB" id="A0A0R3SJ58"/>
<feature type="compositionally biased region" description="Polar residues" evidence="5">
    <location>
        <begin position="1"/>
        <end position="12"/>
    </location>
</feature>
<dbReference type="EC" id="4.6.1.16" evidence="2"/>
<keyword evidence="4" id="KW-0175">Coiled coil</keyword>
<feature type="compositionally biased region" description="Basic and acidic residues" evidence="5">
    <location>
        <begin position="95"/>
        <end position="110"/>
    </location>
</feature>
<reference evidence="7" key="1">
    <citation type="submission" date="2017-02" db="UniProtKB">
        <authorList>
            <consortium name="WormBaseParasite"/>
        </authorList>
    </citation>
    <scope>IDENTIFICATION</scope>
</reference>
<dbReference type="GO" id="GO:0003676">
    <property type="term" value="F:nucleic acid binding"/>
    <property type="evidence" value="ECO:0007669"/>
    <property type="project" value="InterPro"/>
</dbReference>
<dbReference type="PANTHER" id="PTHR21227">
    <property type="entry name" value="TRNA-SPLICING ENDONUCLEASE SUBUNIT SEN2"/>
    <property type="match status" value="1"/>
</dbReference>
<evidence type="ECO:0000256" key="1">
    <source>
        <dbReference type="ARBA" id="ARBA00008078"/>
    </source>
</evidence>
<feature type="compositionally biased region" description="Basic residues" evidence="5">
    <location>
        <begin position="48"/>
        <end position="64"/>
    </location>
</feature>
<feature type="compositionally biased region" description="Polar residues" evidence="5">
    <location>
        <begin position="111"/>
        <end position="120"/>
    </location>
</feature>
<dbReference type="GO" id="GO:0000213">
    <property type="term" value="F:tRNA-intron lyase activity"/>
    <property type="evidence" value="ECO:0007669"/>
    <property type="project" value="UniProtKB-EC"/>
</dbReference>
<dbReference type="SUPFAM" id="SSF53032">
    <property type="entry name" value="tRNA-intron endonuclease catalytic domain-like"/>
    <property type="match status" value="1"/>
</dbReference>
<dbReference type="GO" id="GO:0000379">
    <property type="term" value="P:tRNA-type intron splice site recognition and cleavage"/>
    <property type="evidence" value="ECO:0007669"/>
    <property type="project" value="TreeGrafter"/>
</dbReference>
<dbReference type="GO" id="GO:0000214">
    <property type="term" value="C:tRNA-intron endonuclease complex"/>
    <property type="evidence" value="ECO:0007669"/>
    <property type="project" value="TreeGrafter"/>
</dbReference>
<comment type="catalytic activity">
    <reaction evidence="3">
        <text>pretRNA = a 3'-half-tRNA molecule with a 5'-OH end + a 5'-half-tRNA molecule with a 2',3'-cyclic phosphate end + an intron with a 2',3'-cyclic phosphate and a 5'-hydroxyl terminus.</text>
        <dbReference type="EC" id="4.6.1.16"/>
    </reaction>
</comment>
<feature type="region of interest" description="Disordered" evidence="5">
    <location>
        <begin position="240"/>
        <end position="275"/>
    </location>
</feature>
<evidence type="ECO:0000259" key="6">
    <source>
        <dbReference type="Pfam" id="PF01974"/>
    </source>
</evidence>
<dbReference type="GO" id="GO:0005737">
    <property type="term" value="C:cytoplasm"/>
    <property type="evidence" value="ECO:0007669"/>
    <property type="project" value="TreeGrafter"/>
</dbReference>
<feature type="coiled-coil region" evidence="4">
    <location>
        <begin position="192"/>
        <end position="226"/>
    </location>
</feature>
<evidence type="ECO:0000256" key="4">
    <source>
        <dbReference type="SAM" id="Coils"/>
    </source>
</evidence>
<dbReference type="STRING" id="6216.A0A0R3SJ58"/>
<feature type="region of interest" description="Disordered" evidence="5">
    <location>
        <begin position="296"/>
        <end position="364"/>
    </location>
</feature>
<accession>A0A0R3SJ58</accession>